<protein>
    <submittedName>
        <fullName evidence="1">Uncharacterized protein</fullName>
    </submittedName>
</protein>
<organism evidence="1 2">
    <name type="scientific">Paenibacillus farraposensis</name>
    <dbReference type="NCBI Taxonomy" id="2807095"/>
    <lineage>
        <taxon>Bacteria</taxon>
        <taxon>Bacillati</taxon>
        <taxon>Bacillota</taxon>
        <taxon>Bacilli</taxon>
        <taxon>Bacillales</taxon>
        <taxon>Paenibacillaceae</taxon>
        <taxon>Paenibacillus</taxon>
    </lineage>
</organism>
<evidence type="ECO:0000313" key="2">
    <source>
        <dbReference type="Proteomes" id="UP001597340"/>
    </source>
</evidence>
<keyword evidence="2" id="KW-1185">Reference proteome</keyword>
<gene>
    <name evidence="1" type="ORF">ACFQ5D_17980</name>
</gene>
<comment type="caution">
    <text evidence="1">The sequence shown here is derived from an EMBL/GenBank/DDBJ whole genome shotgun (WGS) entry which is preliminary data.</text>
</comment>
<evidence type="ECO:0000313" key="1">
    <source>
        <dbReference type="EMBL" id="MFD1463238.1"/>
    </source>
</evidence>
<sequence length="58" mass="6523">MRSITINGQYIILAGVCAEIEGRAVGYDSIEDRVTIVIDEEETEITTYSDNVKRIDED</sequence>
<dbReference type="RefSeq" id="WP_229526465.1">
    <property type="nucleotide sequence ID" value="NZ_JAFFQR010000112.1"/>
</dbReference>
<dbReference type="EMBL" id="JBHTNZ010000029">
    <property type="protein sequence ID" value="MFD1463238.1"/>
    <property type="molecule type" value="Genomic_DNA"/>
</dbReference>
<proteinExistence type="predicted"/>
<accession>A0ABW4DH01</accession>
<name>A0ABW4DH01_9BACL</name>
<dbReference type="Proteomes" id="UP001597340">
    <property type="component" value="Unassembled WGS sequence"/>
</dbReference>
<reference evidence="2" key="1">
    <citation type="journal article" date="2019" name="Int. J. Syst. Evol. Microbiol.">
        <title>The Global Catalogue of Microorganisms (GCM) 10K type strain sequencing project: providing services to taxonomists for standard genome sequencing and annotation.</title>
        <authorList>
            <consortium name="The Broad Institute Genomics Platform"/>
            <consortium name="The Broad Institute Genome Sequencing Center for Infectious Disease"/>
            <person name="Wu L."/>
            <person name="Ma J."/>
        </authorList>
    </citation>
    <scope>NUCLEOTIDE SEQUENCE [LARGE SCALE GENOMIC DNA]</scope>
    <source>
        <strain evidence="2">CCM 9147</strain>
    </source>
</reference>